<dbReference type="EMBL" id="BARS01027657">
    <property type="protein sequence ID" value="GAG00210.1"/>
    <property type="molecule type" value="Genomic_DNA"/>
</dbReference>
<reference evidence="1" key="1">
    <citation type="journal article" date="2014" name="Front. Microbiol.">
        <title>High frequency of phylogenetically diverse reductive dehalogenase-homologous genes in deep subseafloor sedimentary metagenomes.</title>
        <authorList>
            <person name="Kawai M."/>
            <person name="Futagami T."/>
            <person name="Toyoda A."/>
            <person name="Takaki Y."/>
            <person name="Nishi S."/>
            <person name="Hori S."/>
            <person name="Arai W."/>
            <person name="Tsubouchi T."/>
            <person name="Morono Y."/>
            <person name="Uchiyama I."/>
            <person name="Ito T."/>
            <person name="Fujiyama A."/>
            <person name="Inagaki F."/>
            <person name="Takami H."/>
        </authorList>
    </citation>
    <scope>NUCLEOTIDE SEQUENCE</scope>
    <source>
        <strain evidence="1">Expedition CK06-06</strain>
    </source>
</reference>
<name>X0U3R2_9ZZZZ</name>
<comment type="caution">
    <text evidence="1">The sequence shown here is derived from an EMBL/GenBank/DDBJ whole genome shotgun (WGS) entry which is preliminary data.</text>
</comment>
<gene>
    <name evidence="1" type="ORF">S01H1_43416</name>
</gene>
<dbReference type="AlphaFoldDB" id="X0U3R2"/>
<proteinExistence type="predicted"/>
<accession>X0U3R2</accession>
<sequence length="33" mass="3794">DNMSEEDAVDFFYFNTVGSYVGEKTPIFTKTIK</sequence>
<evidence type="ECO:0000313" key="1">
    <source>
        <dbReference type="EMBL" id="GAG00210.1"/>
    </source>
</evidence>
<protein>
    <submittedName>
        <fullName evidence="1">Uncharacterized protein</fullName>
    </submittedName>
</protein>
<feature type="non-terminal residue" evidence="1">
    <location>
        <position position="1"/>
    </location>
</feature>
<organism evidence="1">
    <name type="scientific">marine sediment metagenome</name>
    <dbReference type="NCBI Taxonomy" id="412755"/>
    <lineage>
        <taxon>unclassified sequences</taxon>
        <taxon>metagenomes</taxon>
        <taxon>ecological metagenomes</taxon>
    </lineage>
</organism>